<evidence type="ECO:0000313" key="1">
    <source>
        <dbReference type="EMBL" id="MDB2001666.1"/>
    </source>
</evidence>
<gene>
    <name evidence="1" type="ORF">PM006_15790</name>
</gene>
<sequence length="145" mass="16257">MKAIIKNIASETINDDRVSFAQTIDFSELFDHIKVFTDVNCNFNQPEISAIRGNIYISFTSENIAKQTGPFAAILKNCYFYSFSNGVNRNRETNELGYWVSVDIMYEHKDGGSNGMDVVHASYTERTGWVFRDAGNQGQKGGSST</sequence>
<proteinExistence type="predicted"/>
<accession>A0AAW6AVA8</accession>
<reference evidence="1" key="1">
    <citation type="submission" date="2023-01" db="EMBL/GenBank/DDBJ databases">
        <title>Human gut microbiome strain richness.</title>
        <authorList>
            <person name="Chen-Liaw A."/>
        </authorList>
    </citation>
    <scope>NUCLEOTIDE SEQUENCE</scope>
    <source>
        <strain evidence="1">B1_m1001713B170214d0_201011</strain>
    </source>
</reference>
<dbReference type="AlphaFoldDB" id="A0AAW6AVA8"/>
<organism evidence="1 2">
    <name type="scientific">Clostridium symbiosum</name>
    <name type="common">Bacteroides symbiosus</name>
    <dbReference type="NCBI Taxonomy" id="1512"/>
    <lineage>
        <taxon>Bacteria</taxon>
        <taxon>Bacillati</taxon>
        <taxon>Bacillota</taxon>
        <taxon>Clostridia</taxon>
        <taxon>Lachnospirales</taxon>
        <taxon>Lachnospiraceae</taxon>
        <taxon>Otoolea</taxon>
    </lineage>
</organism>
<protein>
    <submittedName>
        <fullName evidence="1">Uncharacterized protein</fullName>
    </submittedName>
</protein>
<dbReference type="EMBL" id="JAQLGM010000045">
    <property type="protein sequence ID" value="MDB2001666.1"/>
    <property type="molecule type" value="Genomic_DNA"/>
</dbReference>
<name>A0AAW6AVA8_CLOSY</name>
<dbReference type="Proteomes" id="UP001300871">
    <property type="component" value="Unassembled WGS sequence"/>
</dbReference>
<dbReference type="RefSeq" id="WP_003497119.1">
    <property type="nucleotide sequence ID" value="NZ_JADNHH010000018.1"/>
</dbReference>
<comment type="caution">
    <text evidence="1">The sequence shown here is derived from an EMBL/GenBank/DDBJ whole genome shotgun (WGS) entry which is preliminary data.</text>
</comment>
<evidence type="ECO:0000313" key="2">
    <source>
        <dbReference type="Proteomes" id="UP001300871"/>
    </source>
</evidence>